<dbReference type="AlphaFoldDB" id="A0AAW0R7C1"/>
<sequence>MDGLNNANPYHGHGYVNPHQGVTCPRPVDNNVPQHMYPQAAFHTGPIPGFSSNSTSQGSPAAAHQTTKAHPGLKTAAAGDLTLPSMDYHDGIVCKLIILSRLCGYWYAHTHILDKEDLDKIAHTYAMDGCTDLILGLCLGAEDSVGEGGY</sequence>
<organism evidence="2 3">
    <name type="scientific">Apiospora kogelbergensis</name>
    <dbReference type="NCBI Taxonomy" id="1337665"/>
    <lineage>
        <taxon>Eukaryota</taxon>
        <taxon>Fungi</taxon>
        <taxon>Dikarya</taxon>
        <taxon>Ascomycota</taxon>
        <taxon>Pezizomycotina</taxon>
        <taxon>Sordariomycetes</taxon>
        <taxon>Xylariomycetidae</taxon>
        <taxon>Amphisphaeriales</taxon>
        <taxon>Apiosporaceae</taxon>
        <taxon>Apiospora</taxon>
    </lineage>
</organism>
<protein>
    <submittedName>
        <fullName evidence="2">Uncharacterized protein</fullName>
    </submittedName>
</protein>
<dbReference type="EMBL" id="JAQQWP010000002">
    <property type="protein sequence ID" value="KAK8129694.1"/>
    <property type="molecule type" value="Genomic_DNA"/>
</dbReference>
<evidence type="ECO:0000313" key="2">
    <source>
        <dbReference type="EMBL" id="KAK8129694.1"/>
    </source>
</evidence>
<keyword evidence="3" id="KW-1185">Reference proteome</keyword>
<feature type="region of interest" description="Disordered" evidence="1">
    <location>
        <begin position="48"/>
        <end position="71"/>
    </location>
</feature>
<evidence type="ECO:0000256" key="1">
    <source>
        <dbReference type="SAM" id="MobiDB-lite"/>
    </source>
</evidence>
<reference evidence="2 3" key="1">
    <citation type="submission" date="2023-01" db="EMBL/GenBank/DDBJ databases">
        <title>Analysis of 21 Apiospora genomes using comparative genomics revels a genus with tremendous synthesis potential of carbohydrate active enzymes and secondary metabolites.</title>
        <authorList>
            <person name="Sorensen T."/>
        </authorList>
    </citation>
    <scope>NUCLEOTIDE SEQUENCE [LARGE SCALE GENOMIC DNA]</scope>
    <source>
        <strain evidence="2 3">CBS 117206</strain>
    </source>
</reference>
<feature type="region of interest" description="Disordered" evidence="1">
    <location>
        <begin position="1"/>
        <end position="30"/>
    </location>
</feature>
<dbReference type="Proteomes" id="UP001392437">
    <property type="component" value="Unassembled WGS sequence"/>
</dbReference>
<comment type="caution">
    <text evidence="2">The sequence shown here is derived from an EMBL/GenBank/DDBJ whole genome shotgun (WGS) entry which is preliminary data.</text>
</comment>
<gene>
    <name evidence="2" type="ORF">PG999_002074</name>
</gene>
<feature type="compositionally biased region" description="Polar residues" evidence="1">
    <location>
        <begin position="50"/>
        <end position="68"/>
    </location>
</feature>
<accession>A0AAW0R7C1</accession>
<name>A0AAW0R7C1_9PEZI</name>
<evidence type="ECO:0000313" key="3">
    <source>
        <dbReference type="Proteomes" id="UP001392437"/>
    </source>
</evidence>
<proteinExistence type="predicted"/>